<dbReference type="EMBL" id="JADIMQ010000087">
    <property type="protein sequence ID" value="MBO8448819.1"/>
    <property type="molecule type" value="Genomic_DNA"/>
</dbReference>
<evidence type="ECO:0000256" key="1">
    <source>
        <dbReference type="SAM" id="Coils"/>
    </source>
</evidence>
<dbReference type="Proteomes" id="UP000810252">
    <property type="component" value="Unassembled WGS sequence"/>
</dbReference>
<comment type="caution">
    <text evidence="3">The sequence shown here is derived from an EMBL/GenBank/DDBJ whole genome shotgun (WGS) entry which is preliminary data.</text>
</comment>
<reference evidence="3" key="2">
    <citation type="journal article" date="2021" name="PeerJ">
        <title>Extensive microbial diversity within the chicken gut microbiome revealed by metagenomics and culture.</title>
        <authorList>
            <person name="Gilroy R."/>
            <person name="Ravi A."/>
            <person name="Getino M."/>
            <person name="Pursley I."/>
            <person name="Horton D.L."/>
            <person name="Alikhan N.F."/>
            <person name="Baker D."/>
            <person name="Gharbi K."/>
            <person name="Hall N."/>
            <person name="Watson M."/>
            <person name="Adriaenssens E.M."/>
            <person name="Foster-Nyarko E."/>
            <person name="Jarju S."/>
            <person name="Secka A."/>
            <person name="Antonio M."/>
            <person name="Oren A."/>
            <person name="Chaudhuri R.R."/>
            <person name="La Ragione R."/>
            <person name="Hildebrand F."/>
            <person name="Pallen M.J."/>
        </authorList>
    </citation>
    <scope>NUCLEOTIDE SEQUENCE</scope>
    <source>
        <strain evidence="3">20514</strain>
    </source>
</reference>
<keyword evidence="2" id="KW-0472">Membrane</keyword>
<evidence type="ECO:0000256" key="2">
    <source>
        <dbReference type="SAM" id="Phobius"/>
    </source>
</evidence>
<sequence>MPRKNFKRIFPVRMSMSVKLTFSLGAIAVILLLSSIISIMEYRRMSDYVSNLIASNINCINIAQKLSNESDRYNLRLLAIVGEKDPALIPEIDYNSFLAEYDSLKSTLDSREAVARADSVVYSYSAYMLTSLEFRKVIVNDFIDNREWYFKRLQPRYQRLKSDIEKLNDVIYIQLKENSETFQDGFYRSIIPGVVSVGAGLLLVLLLLMFILIYYIRPLKRMLSGLGDYQSSGRKYVYEFDGDDELVKLNSQLTELVEENIELKKRLTRLREEREKLIESSSAASEL</sequence>
<reference evidence="3" key="1">
    <citation type="submission" date="2020-10" db="EMBL/GenBank/DDBJ databases">
        <authorList>
            <person name="Gilroy R."/>
        </authorList>
    </citation>
    <scope>NUCLEOTIDE SEQUENCE</scope>
    <source>
        <strain evidence="3">20514</strain>
    </source>
</reference>
<keyword evidence="1" id="KW-0175">Coiled coil</keyword>
<evidence type="ECO:0000313" key="4">
    <source>
        <dbReference type="Proteomes" id="UP000810252"/>
    </source>
</evidence>
<accession>A0A9D9EJS9</accession>
<feature type="transmembrane region" description="Helical" evidence="2">
    <location>
        <begin position="190"/>
        <end position="216"/>
    </location>
</feature>
<protein>
    <submittedName>
        <fullName evidence="3">Uncharacterized protein</fullName>
    </submittedName>
</protein>
<proteinExistence type="predicted"/>
<name>A0A9D9EJS9_9BACT</name>
<feature type="coiled-coil region" evidence="1">
    <location>
        <begin position="246"/>
        <end position="280"/>
    </location>
</feature>
<gene>
    <name evidence="3" type="ORF">IAC29_06065</name>
</gene>
<keyword evidence="2" id="KW-0812">Transmembrane</keyword>
<dbReference type="AlphaFoldDB" id="A0A9D9EJS9"/>
<organism evidence="3 4">
    <name type="scientific">Candidatus Cryptobacteroides merdigallinarum</name>
    <dbReference type="NCBI Taxonomy" id="2840770"/>
    <lineage>
        <taxon>Bacteria</taxon>
        <taxon>Pseudomonadati</taxon>
        <taxon>Bacteroidota</taxon>
        <taxon>Bacteroidia</taxon>
        <taxon>Bacteroidales</taxon>
        <taxon>Candidatus Cryptobacteroides</taxon>
    </lineage>
</organism>
<evidence type="ECO:0000313" key="3">
    <source>
        <dbReference type="EMBL" id="MBO8448819.1"/>
    </source>
</evidence>
<keyword evidence="2" id="KW-1133">Transmembrane helix</keyword>